<reference evidence="1" key="1">
    <citation type="submission" date="2021-03" db="EMBL/GenBank/DDBJ databases">
        <title>Revisited historic fungal species revealed as producer of novel bioactive compounds through whole genome sequencing and comparative genomics.</title>
        <authorList>
            <person name="Vignolle G.A."/>
            <person name="Hochenegger N."/>
            <person name="Mach R.L."/>
            <person name="Mach-Aigner A.R."/>
            <person name="Javad Rahimi M."/>
            <person name="Salim K.A."/>
            <person name="Chan C.M."/>
            <person name="Lim L.B.L."/>
            <person name="Cai F."/>
            <person name="Druzhinina I.S."/>
            <person name="U'Ren J.M."/>
            <person name="Derntl C."/>
        </authorList>
    </citation>
    <scope>NUCLEOTIDE SEQUENCE</scope>
    <source>
        <strain evidence="1">TUCIM 5799</strain>
    </source>
</reference>
<evidence type="ECO:0000313" key="2">
    <source>
        <dbReference type="Proteomes" id="UP000829685"/>
    </source>
</evidence>
<protein>
    <submittedName>
        <fullName evidence="1">Uncharacterized protein</fullName>
    </submittedName>
</protein>
<name>A0A9Q0AU50_9PEZI</name>
<keyword evidence="2" id="KW-1185">Reference proteome</keyword>
<proteinExistence type="predicted"/>
<comment type="caution">
    <text evidence="1">The sequence shown here is derived from an EMBL/GenBank/DDBJ whole genome shotgun (WGS) entry which is preliminary data.</text>
</comment>
<evidence type="ECO:0000313" key="1">
    <source>
        <dbReference type="EMBL" id="KAI1878830.1"/>
    </source>
</evidence>
<dbReference type="AlphaFoldDB" id="A0A9Q0AU50"/>
<gene>
    <name evidence="1" type="ORF">JX265_003007</name>
</gene>
<organism evidence="1 2">
    <name type="scientific">Neoarthrinium moseri</name>
    <dbReference type="NCBI Taxonomy" id="1658444"/>
    <lineage>
        <taxon>Eukaryota</taxon>
        <taxon>Fungi</taxon>
        <taxon>Dikarya</taxon>
        <taxon>Ascomycota</taxon>
        <taxon>Pezizomycotina</taxon>
        <taxon>Sordariomycetes</taxon>
        <taxon>Xylariomycetidae</taxon>
        <taxon>Amphisphaeriales</taxon>
        <taxon>Apiosporaceae</taxon>
        <taxon>Neoarthrinium</taxon>
    </lineage>
</organism>
<dbReference type="EMBL" id="JAFIMR010000005">
    <property type="protein sequence ID" value="KAI1878830.1"/>
    <property type="molecule type" value="Genomic_DNA"/>
</dbReference>
<sequence length="82" mass="8808">MAFSRSPALSHFEEIYGASADYDDTIAWSISEADSTMLQSGVLPSALAPGREVDATIDPALLLTQHQDLENSPFDAAHMQPS</sequence>
<dbReference type="Proteomes" id="UP000829685">
    <property type="component" value="Unassembled WGS sequence"/>
</dbReference>
<accession>A0A9Q0AU50</accession>